<protein>
    <recommendedName>
        <fullName evidence="4">Secreted protein</fullName>
    </recommendedName>
</protein>
<accession>A0A5M6ZRU0</accession>
<gene>
    <name evidence="2" type="ORF">F1654_03120</name>
</gene>
<evidence type="ECO:0000313" key="2">
    <source>
        <dbReference type="EMBL" id="KAA5805001.1"/>
    </source>
</evidence>
<keyword evidence="1" id="KW-0732">Signal</keyword>
<dbReference type="Proteomes" id="UP000325122">
    <property type="component" value="Unassembled WGS sequence"/>
</dbReference>
<evidence type="ECO:0000256" key="1">
    <source>
        <dbReference type="SAM" id="SignalP"/>
    </source>
</evidence>
<reference evidence="2 3" key="1">
    <citation type="submission" date="2019-09" db="EMBL/GenBank/DDBJ databases">
        <authorList>
            <person name="Kevbrin V."/>
            <person name="Grouzdev D.S."/>
        </authorList>
    </citation>
    <scope>NUCLEOTIDE SEQUENCE [LARGE SCALE GENOMIC DNA]</scope>
    <source>
        <strain evidence="2 3">G-192</strain>
    </source>
</reference>
<feature type="chain" id="PRO_5024389296" description="Secreted protein" evidence="1">
    <location>
        <begin position="28"/>
        <end position="148"/>
    </location>
</feature>
<dbReference type="RefSeq" id="WP_150022032.1">
    <property type="nucleotide sequence ID" value="NZ_VWOJ01000001.1"/>
</dbReference>
<dbReference type="EMBL" id="VWOJ01000001">
    <property type="protein sequence ID" value="KAA5805001.1"/>
    <property type="molecule type" value="Genomic_DNA"/>
</dbReference>
<comment type="caution">
    <text evidence="2">The sequence shown here is derived from an EMBL/GenBank/DDBJ whole genome shotgun (WGS) entry which is preliminary data.</text>
</comment>
<dbReference type="InterPro" id="IPR045500">
    <property type="entry name" value="DUF6491"/>
</dbReference>
<feature type="signal peptide" evidence="1">
    <location>
        <begin position="1"/>
        <end position="27"/>
    </location>
</feature>
<evidence type="ECO:0008006" key="4">
    <source>
        <dbReference type="Google" id="ProtNLM"/>
    </source>
</evidence>
<keyword evidence="3" id="KW-1185">Reference proteome</keyword>
<proteinExistence type="predicted"/>
<dbReference type="AlphaFoldDB" id="A0A5M6ZRU0"/>
<sequence>MSASLYLTGFTGALAGALLAFAPAALADEPPPAQAGVAQEVLDEDDDLDPARCVRIRTISGYTVIDDRHMLIQGGPSRHYLVTTRQRCSGLRFGSRVGVSFGANERICRPFMEYIIPEDGWRCMIDTIEEVDSPDHARDLIARRAERG</sequence>
<evidence type="ECO:0000313" key="3">
    <source>
        <dbReference type="Proteomes" id="UP000325122"/>
    </source>
</evidence>
<name>A0A5M6ZRU0_9PROT</name>
<organism evidence="2 3">
    <name type="scientific">Alkalicaulis satelles</name>
    <dbReference type="NCBI Taxonomy" id="2609175"/>
    <lineage>
        <taxon>Bacteria</taxon>
        <taxon>Pseudomonadati</taxon>
        <taxon>Pseudomonadota</taxon>
        <taxon>Alphaproteobacteria</taxon>
        <taxon>Maricaulales</taxon>
        <taxon>Maricaulaceae</taxon>
        <taxon>Alkalicaulis</taxon>
    </lineage>
</organism>
<dbReference type="Pfam" id="PF20101">
    <property type="entry name" value="DUF6491"/>
    <property type="match status" value="1"/>
</dbReference>